<evidence type="ECO:0000256" key="9">
    <source>
        <dbReference type="ARBA" id="ARBA00049515"/>
    </source>
</evidence>
<dbReference type="OrthoDB" id="5423599at2759"/>
<keyword evidence="6" id="KW-0648">Protein biosynthesis</keyword>
<dbReference type="Pfam" id="PF00587">
    <property type="entry name" value="tRNA-synt_2b"/>
    <property type="match status" value="1"/>
</dbReference>
<evidence type="ECO:0000256" key="4">
    <source>
        <dbReference type="ARBA" id="ARBA00022741"/>
    </source>
</evidence>
<evidence type="ECO:0000313" key="12">
    <source>
        <dbReference type="EMBL" id="CEH16376.1"/>
    </source>
</evidence>
<keyword evidence="5" id="KW-0067">ATP-binding</keyword>
<comment type="similarity">
    <text evidence="1">Belongs to the class-II aminoacyl-tRNA synthetase family.</text>
</comment>
<feature type="compositionally biased region" description="Low complexity" evidence="10">
    <location>
        <begin position="1"/>
        <end position="10"/>
    </location>
</feature>
<evidence type="ECO:0000256" key="10">
    <source>
        <dbReference type="SAM" id="MobiDB-lite"/>
    </source>
</evidence>
<comment type="catalytic activity">
    <reaction evidence="9">
        <text>tRNA(Thr) + L-threonine + ATP = L-threonyl-tRNA(Thr) + AMP + diphosphate + H(+)</text>
        <dbReference type="Rhea" id="RHEA:24624"/>
        <dbReference type="Rhea" id="RHEA-COMP:9670"/>
        <dbReference type="Rhea" id="RHEA-COMP:9704"/>
        <dbReference type="ChEBI" id="CHEBI:15378"/>
        <dbReference type="ChEBI" id="CHEBI:30616"/>
        <dbReference type="ChEBI" id="CHEBI:33019"/>
        <dbReference type="ChEBI" id="CHEBI:57926"/>
        <dbReference type="ChEBI" id="CHEBI:78442"/>
        <dbReference type="ChEBI" id="CHEBI:78534"/>
        <dbReference type="ChEBI" id="CHEBI:456215"/>
        <dbReference type="EC" id="6.1.1.3"/>
    </reaction>
</comment>
<dbReference type="CDD" id="cd00771">
    <property type="entry name" value="ThrRS_core"/>
    <property type="match status" value="1"/>
</dbReference>
<dbReference type="SUPFAM" id="SSF55681">
    <property type="entry name" value="Class II aaRS and biotin synthetases"/>
    <property type="match status" value="1"/>
</dbReference>
<dbReference type="AlphaFoldDB" id="A0A0P1BKT1"/>
<dbReference type="InterPro" id="IPR004154">
    <property type="entry name" value="Anticodon-bd"/>
</dbReference>
<dbReference type="PANTHER" id="PTHR11451:SF46">
    <property type="entry name" value="THREONINE--TRNA LIGASE"/>
    <property type="match status" value="1"/>
</dbReference>
<feature type="domain" description="Aminoacyl-transfer RNA synthetases class-II family profile" evidence="11">
    <location>
        <begin position="220"/>
        <end position="547"/>
    </location>
</feature>
<keyword evidence="3" id="KW-0436">Ligase</keyword>
<evidence type="ECO:0000256" key="2">
    <source>
        <dbReference type="ARBA" id="ARBA00013163"/>
    </source>
</evidence>
<evidence type="ECO:0000256" key="7">
    <source>
        <dbReference type="ARBA" id="ARBA00023146"/>
    </source>
</evidence>
<dbReference type="PANTHER" id="PTHR11451">
    <property type="entry name" value="THREONINE-TRNA LIGASE"/>
    <property type="match status" value="1"/>
</dbReference>
<organism evidence="12 13">
    <name type="scientific">Ceraceosorus bombacis</name>
    <dbReference type="NCBI Taxonomy" id="401625"/>
    <lineage>
        <taxon>Eukaryota</taxon>
        <taxon>Fungi</taxon>
        <taxon>Dikarya</taxon>
        <taxon>Basidiomycota</taxon>
        <taxon>Ustilaginomycotina</taxon>
        <taxon>Exobasidiomycetes</taxon>
        <taxon>Ceraceosorales</taxon>
        <taxon>Ceraceosoraceae</taxon>
        <taxon>Ceraceosorus</taxon>
    </lineage>
</organism>
<dbReference type="InterPro" id="IPR033728">
    <property type="entry name" value="ThrRS_core"/>
</dbReference>
<dbReference type="EC" id="6.1.1.3" evidence="2"/>
<dbReference type="PROSITE" id="PS50862">
    <property type="entry name" value="AA_TRNA_LIGASE_II"/>
    <property type="match status" value="1"/>
</dbReference>
<dbReference type="GO" id="GO:0004829">
    <property type="term" value="F:threonine-tRNA ligase activity"/>
    <property type="evidence" value="ECO:0007669"/>
    <property type="project" value="UniProtKB-EC"/>
</dbReference>
<evidence type="ECO:0000256" key="6">
    <source>
        <dbReference type="ARBA" id="ARBA00022917"/>
    </source>
</evidence>
<dbReference type="PRINTS" id="PR01047">
    <property type="entry name" value="TRNASYNTHTHR"/>
</dbReference>
<dbReference type="EMBL" id="CCYA01000278">
    <property type="protein sequence ID" value="CEH16376.1"/>
    <property type="molecule type" value="Genomic_DNA"/>
</dbReference>
<evidence type="ECO:0000256" key="8">
    <source>
        <dbReference type="ARBA" id="ARBA00031900"/>
    </source>
</evidence>
<dbReference type="GO" id="GO:0005739">
    <property type="term" value="C:mitochondrion"/>
    <property type="evidence" value="ECO:0007669"/>
    <property type="project" value="TreeGrafter"/>
</dbReference>
<feature type="region of interest" description="Disordered" evidence="10">
    <location>
        <begin position="1"/>
        <end position="42"/>
    </location>
</feature>
<dbReference type="STRING" id="401625.A0A0P1BKT1"/>
<dbReference type="Gene3D" id="3.40.50.800">
    <property type="entry name" value="Anticodon-binding domain"/>
    <property type="match status" value="1"/>
</dbReference>
<dbReference type="InterPro" id="IPR045864">
    <property type="entry name" value="aa-tRNA-synth_II/BPL/LPL"/>
</dbReference>
<feature type="compositionally biased region" description="Polar residues" evidence="10">
    <location>
        <begin position="29"/>
        <end position="38"/>
    </location>
</feature>
<name>A0A0P1BKT1_9BASI</name>
<keyword evidence="13" id="KW-1185">Reference proteome</keyword>
<dbReference type="InterPro" id="IPR006195">
    <property type="entry name" value="aa-tRNA-synth_II"/>
</dbReference>
<evidence type="ECO:0000256" key="3">
    <source>
        <dbReference type="ARBA" id="ARBA00022598"/>
    </source>
</evidence>
<keyword evidence="4" id="KW-0547">Nucleotide-binding</keyword>
<keyword evidence="7 12" id="KW-0030">Aminoacyl-tRNA synthetase</keyword>
<dbReference type="Gene3D" id="3.30.930.10">
    <property type="entry name" value="Bira Bifunctional Protein, Domain 2"/>
    <property type="match status" value="1"/>
</dbReference>
<sequence length="701" mass="76571">MAGSPGLLSEGSGGDGFTLSWVGDETDSRPPSGSSRTQRPLDDAAEYVKALSPASLLSSQELSQLAKRASKMSGKLELLSVDVAQARQLLANNPLKLEELAARGIDGGRVELIRLASFIDLAPLPGQALLGEVRRGSLAIELSNCDTATWVPATSGASVEPSDVQTLIRVRGIAFESKEELAAYKEKMNAAAEADHRAIGSAQELFIIHDASPGTPFVLPNGTRLIRKVERVIRDLYALWGYDEIITPQLMRKSLWQRSGHWDNYRADMFGVQGFVDADVVEREGAAHTPAPNTSATLVEDRPCCAAHDQPKPASTLSDAQHFGLKPMNCPGHCLVFASKERSYRDLPIRYAEFSPLHRNESSGSLSGLTRVRRFHQDDAHVFCSLAQVSEEITSMLAMLSSAYRTFGFESKFELVLSTRPASFIGSIEEWDRAEAALEEALNASGQKWSLNEADGAFYGPKIDVRLVDASGRRHQTATIQLDFQLPRRFELKYTDPNALDGSGQSTPVMIHRAILGSVERFLAILIEQGKGNWPFWINPRQAIVLPVKPDDSAQLAHAELVKKEMALGHAHALKDKNMGVSLDKPLPPRSIQVFHVDLDATNARYPKRVAKARAARFSFVLTVGDREVRNKTVNVTAYGPGVTAAATGIVSGGDASAAERLQDILDSLQAGKRPDIANDMGEWNTKNLRKLFEALDSYHC</sequence>
<evidence type="ECO:0000256" key="5">
    <source>
        <dbReference type="ARBA" id="ARBA00022840"/>
    </source>
</evidence>
<evidence type="ECO:0000256" key="1">
    <source>
        <dbReference type="ARBA" id="ARBA00008226"/>
    </source>
</evidence>
<evidence type="ECO:0000313" key="13">
    <source>
        <dbReference type="Proteomes" id="UP000054845"/>
    </source>
</evidence>
<dbReference type="InterPro" id="IPR036621">
    <property type="entry name" value="Anticodon-bd_dom_sf"/>
</dbReference>
<dbReference type="SUPFAM" id="SSF52954">
    <property type="entry name" value="Class II aaRS ABD-related"/>
    <property type="match status" value="1"/>
</dbReference>
<accession>A0A0P1BKT1</accession>
<reference evidence="12 13" key="1">
    <citation type="submission" date="2014-09" db="EMBL/GenBank/DDBJ databases">
        <authorList>
            <person name="Magalhaes I.L.F."/>
            <person name="Oliveira U."/>
            <person name="Santos F.R."/>
            <person name="Vidigal T.H.D.A."/>
            <person name="Brescovit A.D."/>
            <person name="Santos A.J."/>
        </authorList>
    </citation>
    <scope>NUCLEOTIDE SEQUENCE [LARGE SCALE GENOMIC DNA]</scope>
</reference>
<dbReference type="Pfam" id="PF03129">
    <property type="entry name" value="HGTP_anticodon"/>
    <property type="match status" value="1"/>
</dbReference>
<dbReference type="InterPro" id="IPR002320">
    <property type="entry name" value="Thr-tRNA-ligase_IIa"/>
</dbReference>
<dbReference type="InterPro" id="IPR002314">
    <property type="entry name" value="aa-tRNA-synt_IIb"/>
</dbReference>
<evidence type="ECO:0000259" key="11">
    <source>
        <dbReference type="PROSITE" id="PS50862"/>
    </source>
</evidence>
<dbReference type="Proteomes" id="UP000054845">
    <property type="component" value="Unassembled WGS sequence"/>
</dbReference>
<dbReference type="GO" id="GO:0006435">
    <property type="term" value="P:threonyl-tRNA aminoacylation"/>
    <property type="evidence" value="ECO:0007669"/>
    <property type="project" value="InterPro"/>
</dbReference>
<protein>
    <recommendedName>
        <fullName evidence="2">threonine--tRNA ligase</fullName>
        <ecNumber evidence="2">6.1.1.3</ecNumber>
    </recommendedName>
    <alternativeName>
        <fullName evidence="8">Threonyl-tRNA synthetase</fullName>
    </alternativeName>
</protein>
<proteinExistence type="inferred from homology"/>
<dbReference type="GO" id="GO:0005524">
    <property type="term" value="F:ATP binding"/>
    <property type="evidence" value="ECO:0007669"/>
    <property type="project" value="UniProtKB-KW"/>
</dbReference>